<proteinExistence type="inferred from homology"/>
<evidence type="ECO:0000256" key="2">
    <source>
        <dbReference type="SAM" id="MobiDB-lite"/>
    </source>
</evidence>
<feature type="compositionally biased region" description="Polar residues" evidence="2">
    <location>
        <begin position="69"/>
        <end position="81"/>
    </location>
</feature>
<feature type="compositionally biased region" description="Low complexity" evidence="2">
    <location>
        <begin position="290"/>
        <end position="306"/>
    </location>
</feature>
<feature type="region of interest" description="Disordered" evidence="2">
    <location>
        <begin position="69"/>
        <end position="205"/>
    </location>
</feature>
<dbReference type="AlphaFoldDB" id="A0AAD9UUF0"/>
<dbReference type="Proteomes" id="UP001249851">
    <property type="component" value="Unassembled WGS sequence"/>
</dbReference>
<name>A0AAD9UUF0_ACRCE</name>
<comment type="similarity">
    <text evidence="1">Belongs to the SS18 family.</text>
</comment>
<feature type="region of interest" description="Disordered" evidence="2">
    <location>
        <begin position="252"/>
        <end position="350"/>
    </location>
</feature>
<reference evidence="4" key="2">
    <citation type="journal article" date="2023" name="Science">
        <title>Genomic signatures of disease resistance in endangered staghorn corals.</title>
        <authorList>
            <person name="Vollmer S.V."/>
            <person name="Selwyn J.D."/>
            <person name="Despard B.A."/>
            <person name="Roesel C.L."/>
        </authorList>
    </citation>
    <scope>NUCLEOTIDE SEQUENCE</scope>
    <source>
        <strain evidence="4">K2</strain>
    </source>
</reference>
<keyword evidence="5" id="KW-1185">Reference proteome</keyword>
<protein>
    <submittedName>
        <fullName evidence="4">Calcium-responsive transactivator</fullName>
    </submittedName>
</protein>
<feature type="compositionally biased region" description="Low complexity" evidence="2">
    <location>
        <begin position="314"/>
        <end position="336"/>
    </location>
</feature>
<organism evidence="4 5">
    <name type="scientific">Acropora cervicornis</name>
    <name type="common">Staghorn coral</name>
    <dbReference type="NCBI Taxonomy" id="6130"/>
    <lineage>
        <taxon>Eukaryota</taxon>
        <taxon>Metazoa</taxon>
        <taxon>Cnidaria</taxon>
        <taxon>Anthozoa</taxon>
        <taxon>Hexacorallia</taxon>
        <taxon>Scleractinia</taxon>
        <taxon>Astrocoeniina</taxon>
        <taxon>Acroporidae</taxon>
        <taxon>Acropora</taxon>
    </lineage>
</organism>
<feature type="compositionally biased region" description="Low complexity" evidence="2">
    <location>
        <begin position="252"/>
        <end position="268"/>
    </location>
</feature>
<reference evidence="4" key="1">
    <citation type="journal article" date="2023" name="G3 (Bethesda)">
        <title>Whole genome assembly and annotation of the endangered Caribbean coral Acropora cervicornis.</title>
        <authorList>
            <person name="Selwyn J.D."/>
            <person name="Vollmer S.V."/>
        </authorList>
    </citation>
    <scope>NUCLEOTIDE SEQUENCE</scope>
    <source>
        <strain evidence="4">K2</strain>
    </source>
</reference>
<feature type="compositionally biased region" description="Low complexity" evidence="2">
    <location>
        <begin position="82"/>
        <end position="97"/>
    </location>
</feature>
<evidence type="ECO:0000259" key="3">
    <source>
        <dbReference type="Pfam" id="PF05030"/>
    </source>
</evidence>
<evidence type="ECO:0000313" key="4">
    <source>
        <dbReference type="EMBL" id="KAK2550025.1"/>
    </source>
</evidence>
<dbReference type="Pfam" id="PF05030">
    <property type="entry name" value="SSXT"/>
    <property type="match status" value="1"/>
</dbReference>
<feature type="domain" description="SS18 N-terminal" evidence="3">
    <location>
        <begin position="11"/>
        <end position="71"/>
    </location>
</feature>
<feature type="compositionally biased region" description="Low complexity" evidence="2">
    <location>
        <begin position="105"/>
        <end position="120"/>
    </location>
</feature>
<dbReference type="InterPro" id="IPR007726">
    <property type="entry name" value="SS18_N"/>
</dbReference>
<comment type="caution">
    <text evidence="4">The sequence shown here is derived from an EMBL/GenBank/DDBJ whole genome shotgun (WGS) entry which is preliminary data.</text>
</comment>
<evidence type="ECO:0000313" key="5">
    <source>
        <dbReference type="Proteomes" id="UP001249851"/>
    </source>
</evidence>
<sequence>MSMTFVSGRQRQEATQQTVQSLLDENSQLIQAIVDYQSKGKAYECTQYQQLLHRNLVYLATLADSSQSMQNTIPAPGSQSGTSMKTPPTSVTPPSASGMLQQGLSDMTSSSGTSSSDIMSNTPGINSGIPSAMNDPLKSSMPSQLGGMSGPTTAGYGGSSVSGIGQSTPSPPQLQHPPMTAQSHMGYPNPSQSQQGRPIAPHTMSSPMGNLPPQVPVQSHAPPMSQHIMSQNQQQSQQYLMQQRQMQYRQGAAQQMPQQQQSMSHGHPAYGPTASGGMPSGNMIPGYAAQQQSQRYNPYRQPPQQQGLSHMPYPTQQQPSSMQGQSVMGQQPQMGQAPVGQAPMQQPPMV</sequence>
<gene>
    <name evidence="4" type="ORF">P5673_029482</name>
</gene>
<accession>A0AAD9UUF0</accession>
<evidence type="ECO:0000256" key="1">
    <source>
        <dbReference type="ARBA" id="ARBA00007945"/>
    </source>
</evidence>
<dbReference type="EMBL" id="JARQWQ010000117">
    <property type="protein sequence ID" value="KAK2550025.1"/>
    <property type="molecule type" value="Genomic_DNA"/>
</dbReference>